<reference evidence="5" key="1">
    <citation type="journal article" date="2019" name="Int. J. Syst. Evol. Microbiol.">
        <title>The Global Catalogue of Microorganisms (GCM) 10K type strain sequencing project: providing services to taxonomists for standard genome sequencing and annotation.</title>
        <authorList>
            <consortium name="The Broad Institute Genomics Platform"/>
            <consortium name="The Broad Institute Genome Sequencing Center for Infectious Disease"/>
            <person name="Wu L."/>
            <person name="Ma J."/>
        </authorList>
    </citation>
    <scope>NUCLEOTIDE SEQUENCE [LARGE SCALE GENOMIC DNA]</scope>
    <source>
        <strain evidence="5">JCM 17326</strain>
    </source>
</reference>
<dbReference type="Pfam" id="PF00144">
    <property type="entry name" value="Beta-lactamase"/>
    <property type="match status" value="1"/>
</dbReference>
<dbReference type="Gene3D" id="3.40.710.10">
    <property type="entry name" value="DD-peptidase/beta-lactamase superfamily"/>
    <property type="match status" value="1"/>
</dbReference>
<keyword evidence="2" id="KW-0732">Signal</keyword>
<organism evidence="4 5">
    <name type="scientific">Nonomuraea rosea</name>
    <dbReference type="NCBI Taxonomy" id="638574"/>
    <lineage>
        <taxon>Bacteria</taxon>
        <taxon>Bacillati</taxon>
        <taxon>Actinomycetota</taxon>
        <taxon>Actinomycetes</taxon>
        <taxon>Streptosporangiales</taxon>
        <taxon>Streptosporangiaceae</taxon>
        <taxon>Nonomuraea</taxon>
    </lineage>
</organism>
<dbReference type="InterPro" id="IPR001466">
    <property type="entry name" value="Beta-lactam-related"/>
</dbReference>
<evidence type="ECO:0000313" key="4">
    <source>
        <dbReference type="EMBL" id="GAA3573203.1"/>
    </source>
</evidence>
<evidence type="ECO:0000256" key="2">
    <source>
        <dbReference type="SAM" id="SignalP"/>
    </source>
</evidence>
<dbReference type="SUPFAM" id="SSF56601">
    <property type="entry name" value="beta-lactamase/transpeptidase-like"/>
    <property type="match status" value="1"/>
</dbReference>
<feature type="region of interest" description="Disordered" evidence="1">
    <location>
        <begin position="305"/>
        <end position="328"/>
    </location>
</feature>
<evidence type="ECO:0000259" key="3">
    <source>
        <dbReference type="Pfam" id="PF00144"/>
    </source>
</evidence>
<name>A0ABP6XXE1_9ACTN</name>
<gene>
    <name evidence="4" type="ORF">GCM10022419_062670</name>
</gene>
<dbReference type="GO" id="GO:0016787">
    <property type="term" value="F:hydrolase activity"/>
    <property type="evidence" value="ECO:0007669"/>
    <property type="project" value="UniProtKB-KW"/>
</dbReference>
<feature type="domain" description="Beta-lactamase-related" evidence="3">
    <location>
        <begin position="46"/>
        <end position="372"/>
    </location>
</feature>
<dbReference type="RefSeq" id="WP_345567311.1">
    <property type="nucleotide sequence ID" value="NZ_BAABDQ010000015.1"/>
</dbReference>
<evidence type="ECO:0000313" key="5">
    <source>
        <dbReference type="Proteomes" id="UP001500630"/>
    </source>
</evidence>
<dbReference type="PANTHER" id="PTHR46825">
    <property type="entry name" value="D-ALANYL-D-ALANINE-CARBOXYPEPTIDASE/ENDOPEPTIDASE AMPH"/>
    <property type="match status" value="1"/>
</dbReference>
<keyword evidence="5" id="KW-1185">Reference proteome</keyword>
<evidence type="ECO:0000256" key="1">
    <source>
        <dbReference type="SAM" id="MobiDB-lite"/>
    </source>
</evidence>
<proteinExistence type="predicted"/>
<accession>A0ABP6XXE1</accession>
<feature type="signal peptide" evidence="2">
    <location>
        <begin position="1"/>
        <end position="29"/>
    </location>
</feature>
<feature type="chain" id="PRO_5045474658" evidence="2">
    <location>
        <begin position="30"/>
        <end position="382"/>
    </location>
</feature>
<dbReference type="Proteomes" id="UP001500630">
    <property type="component" value="Unassembled WGS sequence"/>
</dbReference>
<protein>
    <submittedName>
        <fullName evidence="4">Serine hydrolase domain-containing protein</fullName>
    </submittedName>
</protein>
<keyword evidence="4" id="KW-0378">Hydrolase</keyword>
<dbReference type="InterPro" id="IPR012338">
    <property type="entry name" value="Beta-lactam/transpept-like"/>
</dbReference>
<dbReference type="InterPro" id="IPR050491">
    <property type="entry name" value="AmpC-like"/>
</dbReference>
<dbReference type="PANTHER" id="PTHR46825:SF7">
    <property type="entry name" value="D-ALANYL-D-ALANINE CARBOXYPEPTIDASE"/>
    <property type="match status" value="1"/>
</dbReference>
<comment type="caution">
    <text evidence="4">The sequence shown here is derived from an EMBL/GenBank/DDBJ whole genome shotgun (WGS) entry which is preliminary data.</text>
</comment>
<dbReference type="EMBL" id="BAABDQ010000015">
    <property type="protein sequence ID" value="GAA3573203.1"/>
    <property type="molecule type" value="Genomic_DNA"/>
</dbReference>
<sequence>MVLRQSAVVRVVSVACAALALSVSAPAIAGATATAGSGPVKVGDVQKAMAALVKTGHVVGAIGEVYVNGKRAATGSAGSRLLDGKGGAIPSTARYRIGSQTKNMTATVALQLVRSGKLKLDDKLSEVLPETAEKDLVEQAGEITVRNLIQLTSGIPDFLGPDIHALDPTVTYRPADLVAASRKRQRPSPIGTFNYSNTNYILLGMIIERVTGHSLAAELDRRIFAPLGMRDTYLPVKAAEGIKGPHGHGYMPDETGKLLDVDQLNATTLLGAGGVVSTARDVSAFQRAFVQSKLLPDSLRAVITDPVPGQQPPPQGGPCAGNPSFAPRGGSAPGFTAVTYTSPDGRLQFAVSATVAMNDAERAAVGRLIDQALTSVFCPAAG</sequence>